<dbReference type="Gene3D" id="3.40.50.300">
    <property type="entry name" value="P-loop containing nucleotide triphosphate hydrolases"/>
    <property type="match status" value="1"/>
</dbReference>
<dbReference type="AlphaFoldDB" id="A0A1J5S2Z3"/>
<reference evidence="2" key="1">
    <citation type="submission" date="2016-10" db="EMBL/GenBank/DDBJ databases">
        <title>Sequence of Gallionella enrichment culture.</title>
        <authorList>
            <person name="Poehlein A."/>
            <person name="Muehling M."/>
            <person name="Daniel R."/>
        </authorList>
    </citation>
    <scope>NUCLEOTIDE SEQUENCE</scope>
</reference>
<gene>
    <name evidence="2" type="primary">traI_2</name>
    <name evidence="2" type="ORF">GALL_152230</name>
</gene>
<dbReference type="EMBL" id="MLJW01000072">
    <property type="protein sequence ID" value="OIR02769.1"/>
    <property type="molecule type" value="Genomic_DNA"/>
</dbReference>
<evidence type="ECO:0000313" key="2">
    <source>
        <dbReference type="EMBL" id="OIR02769.1"/>
    </source>
</evidence>
<protein>
    <submittedName>
        <fullName evidence="2">Multifunctional conjugation protein TraI</fullName>
    </submittedName>
</protein>
<feature type="compositionally biased region" description="Basic and acidic residues" evidence="1">
    <location>
        <begin position="592"/>
        <end position="607"/>
    </location>
</feature>
<dbReference type="SUPFAM" id="SSF52540">
    <property type="entry name" value="P-loop containing nucleoside triphosphate hydrolases"/>
    <property type="match status" value="2"/>
</dbReference>
<name>A0A1J5S2Z3_9ZZZZ</name>
<comment type="caution">
    <text evidence="2">The sequence shown here is derived from an EMBL/GenBank/DDBJ whole genome shotgun (WGS) entry which is preliminary data.</text>
</comment>
<proteinExistence type="predicted"/>
<sequence length="630" mass="69319">MAHLTEREAIFAEHDLNHQASRFCAGKASWTQLAAEIKAQTKSGELIRNGDRFTTRSAQDLERDSAARLQAGRGAHEAVMTDAQFTAALSKFEQQKGFALTAEQRAAASMILTGDDRFQGVQGLAGTGKTTMLEFVRTAAESKGWTVTGHSNGSEQAAKLQAESGIASTTTARHLIDSEQTLRGQPTSPEPPHVRELRIMDEASMAGQRQFAKVLRTTEAAGARTVFLGDRLQHQSVEAGKAFEQAQAHMPTRELGESSMRRQRTEHMKAAVKDILARRFDDAMKRIEVREVNPNQAALPPDATREQKRAAARADNAEVIKNLAGFVFAQSPEDRAKTIILTATNADRRAINSAIRSTMREHQEIAGDDVSVRTLRQSDLTPQEARRAQNYTAGQIVETSTKTQHHDKGELFEVLKTDSRTNTLRVRTRDGREQLIDPARIKIEAYDVEQSGFAAGDRVRFTKNHKIDGLAVRNGQFARIETVTDKAITLRVGSGDKAQTIQVDRSKPLKAEHAYASTSPGAQGQEDNIALVHHNVSAGRHGDRETYVNFTRARHNAVLFTQDATLAGKQAGTQLNKTAALDLTPEQPTPPTDDRKPRREKLTRASTDRAALQAQAELEQKQKKIGNATL</sequence>
<dbReference type="Pfam" id="PF13604">
    <property type="entry name" value="AAA_30"/>
    <property type="match status" value="1"/>
</dbReference>
<organism evidence="2">
    <name type="scientific">mine drainage metagenome</name>
    <dbReference type="NCBI Taxonomy" id="410659"/>
    <lineage>
        <taxon>unclassified sequences</taxon>
        <taxon>metagenomes</taxon>
        <taxon>ecological metagenomes</taxon>
    </lineage>
</organism>
<evidence type="ECO:0000256" key="1">
    <source>
        <dbReference type="SAM" id="MobiDB-lite"/>
    </source>
</evidence>
<feature type="region of interest" description="Disordered" evidence="1">
    <location>
        <begin position="578"/>
        <end position="630"/>
    </location>
</feature>
<dbReference type="InterPro" id="IPR027417">
    <property type="entry name" value="P-loop_NTPase"/>
</dbReference>
<accession>A0A1J5S2Z3</accession>